<dbReference type="Pfam" id="PF13843">
    <property type="entry name" value="DDE_Tnp_1_7"/>
    <property type="match status" value="1"/>
</dbReference>
<dbReference type="Proteomes" id="UP000235965">
    <property type="component" value="Unassembled WGS sequence"/>
</dbReference>
<feature type="non-terminal residue" evidence="2">
    <location>
        <position position="1"/>
    </location>
</feature>
<dbReference type="EMBL" id="NEVH01011456">
    <property type="protein sequence ID" value="PNF31594.1"/>
    <property type="molecule type" value="Genomic_DNA"/>
</dbReference>
<organism evidence="2 3">
    <name type="scientific">Cryptotermes secundus</name>
    <dbReference type="NCBI Taxonomy" id="105785"/>
    <lineage>
        <taxon>Eukaryota</taxon>
        <taxon>Metazoa</taxon>
        <taxon>Ecdysozoa</taxon>
        <taxon>Arthropoda</taxon>
        <taxon>Hexapoda</taxon>
        <taxon>Insecta</taxon>
        <taxon>Pterygota</taxon>
        <taxon>Neoptera</taxon>
        <taxon>Polyneoptera</taxon>
        <taxon>Dictyoptera</taxon>
        <taxon>Blattodea</taxon>
        <taxon>Blattoidea</taxon>
        <taxon>Termitoidae</taxon>
        <taxon>Kalotermitidae</taxon>
        <taxon>Cryptotermitinae</taxon>
        <taxon>Cryptotermes</taxon>
    </lineage>
</organism>
<gene>
    <name evidence="2" type="ORF">B7P43_G18343</name>
</gene>
<sequence>QPPDWNQNIRVENVPDFREESGVSTFLREMTNPGPYKIFCQIFSDEMVEHISFHTNLCATQRGKPFSPMTENEIRVFLGMNLFMGLKKKMSSYRDYWSSAPDLHD</sequence>
<accession>A0A2J7QSN2</accession>
<reference evidence="2 3" key="1">
    <citation type="submission" date="2017-12" db="EMBL/GenBank/DDBJ databases">
        <title>Hemimetabolous genomes reveal molecular basis of termite eusociality.</title>
        <authorList>
            <person name="Harrison M.C."/>
            <person name="Jongepier E."/>
            <person name="Robertson H.M."/>
            <person name="Arning N."/>
            <person name="Bitard-Feildel T."/>
            <person name="Chao H."/>
            <person name="Childers C.P."/>
            <person name="Dinh H."/>
            <person name="Doddapaneni H."/>
            <person name="Dugan S."/>
            <person name="Gowin J."/>
            <person name="Greiner C."/>
            <person name="Han Y."/>
            <person name="Hu H."/>
            <person name="Hughes D.S.T."/>
            <person name="Huylmans A.-K."/>
            <person name="Kemena C."/>
            <person name="Kremer L.P.M."/>
            <person name="Lee S.L."/>
            <person name="Lopez-Ezquerra A."/>
            <person name="Mallet L."/>
            <person name="Monroy-Kuhn J.M."/>
            <person name="Moser A."/>
            <person name="Murali S.C."/>
            <person name="Muzny D.M."/>
            <person name="Otani S."/>
            <person name="Piulachs M.-D."/>
            <person name="Poelchau M."/>
            <person name="Qu J."/>
            <person name="Schaub F."/>
            <person name="Wada-Katsumata A."/>
            <person name="Worley K.C."/>
            <person name="Xie Q."/>
            <person name="Ylla G."/>
            <person name="Poulsen M."/>
            <person name="Gibbs R.A."/>
            <person name="Schal C."/>
            <person name="Richards S."/>
            <person name="Belles X."/>
            <person name="Korb J."/>
            <person name="Bornberg-Bauer E."/>
        </authorList>
    </citation>
    <scope>NUCLEOTIDE SEQUENCE [LARGE SCALE GENOMIC DNA]</scope>
    <source>
        <tissue evidence="2">Whole body</tissue>
    </source>
</reference>
<proteinExistence type="predicted"/>
<comment type="caution">
    <text evidence="2">The sequence shown here is derived from an EMBL/GenBank/DDBJ whole genome shotgun (WGS) entry which is preliminary data.</text>
</comment>
<name>A0A2J7QSN2_9NEOP</name>
<dbReference type="InterPro" id="IPR029526">
    <property type="entry name" value="PGBD"/>
</dbReference>
<feature type="non-terminal residue" evidence="2">
    <location>
        <position position="105"/>
    </location>
</feature>
<dbReference type="AlphaFoldDB" id="A0A2J7QSN2"/>
<feature type="domain" description="PiggyBac transposable element-derived protein" evidence="1">
    <location>
        <begin position="35"/>
        <end position="102"/>
    </location>
</feature>
<evidence type="ECO:0000313" key="3">
    <source>
        <dbReference type="Proteomes" id="UP000235965"/>
    </source>
</evidence>
<evidence type="ECO:0000259" key="1">
    <source>
        <dbReference type="Pfam" id="PF13843"/>
    </source>
</evidence>
<dbReference type="InParanoid" id="A0A2J7QSN2"/>
<keyword evidence="3" id="KW-1185">Reference proteome</keyword>
<evidence type="ECO:0000313" key="2">
    <source>
        <dbReference type="EMBL" id="PNF31594.1"/>
    </source>
</evidence>
<protein>
    <recommendedName>
        <fullName evidence="1">PiggyBac transposable element-derived protein domain-containing protein</fullName>
    </recommendedName>
</protein>